<gene>
    <name evidence="3" type="ORF">P8X34_00650</name>
</gene>
<accession>A0ABV4T0L8</accession>
<keyword evidence="4" id="KW-1185">Reference proteome</keyword>
<evidence type="ECO:0000313" key="3">
    <source>
        <dbReference type="EMBL" id="MFA4803275.1"/>
    </source>
</evidence>
<reference evidence="3 4" key="1">
    <citation type="submission" date="2023-03" db="EMBL/GenBank/DDBJ databases">
        <title>Speciation in Pyrococcus: adaptation to high temperature as a mechanism.</title>
        <authorList>
            <person name="Gu J."/>
        </authorList>
    </citation>
    <scope>NUCLEOTIDE SEQUENCE [LARGE SCALE GENOMIC DNA]</scope>
    <source>
        <strain evidence="3 4">LMOA34</strain>
    </source>
</reference>
<evidence type="ECO:0000259" key="2">
    <source>
        <dbReference type="Pfam" id="PF20766"/>
    </source>
</evidence>
<comment type="caution">
    <text evidence="3">The sequence shown here is derived from an EMBL/GenBank/DDBJ whole genome shotgun (WGS) entry which is preliminary data.</text>
</comment>
<dbReference type="Gene3D" id="2.30.110.10">
    <property type="entry name" value="Electron Transport, Fmn-binding Protein, Chain A"/>
    <property type="match status" value="1"/>
</dbReference>
<evidence type="ECO:0000313" key="4">
    <source>
        <dbReference type="Proteomes" id="UP001571980"/>
    </source>
</evidence>
<sequence>MYETLLITSSNLTPVGVRRKNNCLFFRIFEGKSYRDLLRNTEAIIQIIPDAEFLVSIAFNIFPRIEFSPSQEVRIRRIKGYPWIEGYVECKKIVVVDSLGRSKALDCVFEPVYVGTVKAIPTPISRADNALLELGVLASRLLVGYSKGSSETEKLKLKVRELYRLYKKLGGRSDIAEEIYMLAMRGSDGE</sequence>
<dbReference type="Gene3D" id="1.20.58.290">
    <property type="entry name" value="Hypothetical membrane protein ta0354_69_121"/>
    <property type="match status" value="1"/>
</dbReference>
<organism evidence="3 4">
    <name type="scientific">Pyrococcus kukulkanii</name>
    <dbReference type="NCBI Taxonomy" id="1609559"/>
    <lineage>
        <taxon>Archaea</taxon>
        <taxon>Methanobacteriati</taxon>
        <taxon>Methanobacteriota</taxon>
        <taxon>Thermococci</taxon>
        <taxon>Thermococcales</taxon>
        <taxon>Thermococcaceae</taxon>
        <taxon>Pyrococcus</taxon>
    </lineage>
</organism>
<feature type="domain" description="DUF447" evidence="2">
    <location>
        <begin position="125"/>
        <end position="175"/>
    </location>
</feature>
<dbReference type="EMBL" id="JARRIG010000001">
    <property type="protein sequence ID" value="MFA4803275.1"/>
    <property type="molecule type" value="Genomic_DNA"/>
</dbReference>
<dbReference type="SUPFAM" id="SSF50475">
    <property type="entry name" value="FMN-binding split barrel"/>
    <property type="match status" value="1"/>
</dbReference>
<dbReference type="InterPro" id="IPR012349">
    <property type="entry name" value="Split_barrel_FMN-bd"/>
</dbReference>
<dbReference type="Pfam" id="PF04289">
    <property type="entry name" value="DUF447_N"/>
    <property type="match status" value="1"/>
</dbReference>
<feature type="domain" description="DUF447" evidence="1">
    <location>
        <begin position="2"/>
        <end position="116"/>
    </location>
</feature>
<evidence type="ECO:0000259" key="1">
    <source>
        <dbReference type="Pfam" id="PF04289"/>
    </source>
</evidence>
<name>A0ABV4T0L8_9EURY</name>
<dbReference type="InterPro" id="IPR007386">
    <property type="entry name" value="DUF447_N"/>
</dbReference>
<dbReference type="InterPro" id="IPR049288">
    <property type="entry name" value="DUF447_C"/>
</dbReference>
<dbReference type="InterPro" id="IPR016733">
    <property type="entry name" value="UCP018747"/>
</dbReference>
<proteinExistence type="predicted"/>
<dbReference type="PIRSF" id="PIRSF018747">
    <property type="entry name" value="UCP018747"/>
    <property type="match status" value="1"/>
</dbReference>
<protein>
    <submittedName>
        <fullName evidence="3">DUF447 family protein</fullName>
    </submittedName>
</protein>
<dbReference type="Proteomes" id="UP001571980">
    <property type="component" value="Unassembled WGS sequence"/>
</dbReference>
<dbReference type="Pfam" id="PF20766">
    <property type="entry name" value="DUF447_C"/>
    <property type="match status" value="1"/>
</dbReference>